<dbReference type="EMBL" id="CAWUPB010000850">
    <property type="protein sequence ID" value="CAK7325902.1"/>
    <property type="molecule type" value="Genomic_DNA"/>
</dbReference>
<evidence type="ECO:0000313" key="3">
    <source>
        <dbReference type="Proteomes" id="UP001314170"/>
    </source>
</evidence>
<feature type="region of interest" description="Disordered" evidence="1">
    <location>
        <begin position="1"/>
        <end position="53"/>
    </location>
</feature>
<dbReference type="Proteomes" id="UP001314170">
    <property type="component" value="Unassembled WGS sequence"/>
</dbReference>
<keyword evidence="3" id="KW-1185">Reference proteome</keyword>
<evidence type="ECO:0000313" key="2">
    <source>
        <dbReference type="EMBL" id="CAK7325902.1"/>
    </source>
</evidence>
<organism evidence="2 3">
    <name type="scientific">Dovyalis caffra</name>
    <dbReference type="NCBI Taxonomy" id="77055"/>
    <lineage>
        <taxon>Eukaryota</taxon>
        <taxon>Viridiplantae</taxon>
        <taxon>Streptophyta</taxon>
        <taxon>Embryophyta</taxon>
        <taxon>Tracheophyta</taxon>
        <taxon>Spermatophyta</taxon>
        <taxon>Magnoliopsida</taxon>
        <taxon>eudicotyledons</taxon>
        <taxon>Gunneridae</taxon>
        <taxon>Pentapetalae</taxon>
        <taxon>rosids</taxon>
        <taxon>fabids</taxon>
        <taxon>Malpighiales</taxon>
        <taxon>Salicaceae</taxon>
        <taxon>Flacourtieae</taxon>
        <taxon>Dovyalis</taxon>
    </lineage>
</organism>
<feature type="compositionally biased region" description="Basic and acidic residues" evidence="1">
    <location>
        <begin position="34"/>
        <end position="43"/>
    </location>
</feature>
<accession>A0AAV1QVV1</accession>
<name>A0AAV1QVV1_9ROSI</name>
<sequence>MTFPKETINFLDGFDFSQDPREESMHDASTQGTERPKRNERVVDMGAVVSSLR</sequence>
<evidence type="ECO:0000256" key="1">
    <source>
        <dbReference type="SAM" id="MobiDB-lite"/>
    </source>
</evidence>
<proteinExistence type="predicted"/>
<comment type="caution">
    <text evidence="2">The sequence shown here is derived from an EMBL/GenBank/DDBJ whole genome shotgun (WGS) entry which is preliminary data.</text>
</comment>
<dbReference type="AlphaFoldDB" id="A0AAV1QVV1"/>
<reference evidence="2 3" key="1">
    <citation type="submission" date="2024-01" db="EMBL/GenBank/DDBJ databases">
        <authorList>
            <person name="Waweru B."/>
        </authorList>
    </citation>
    <scope>NUCLEOTIDE SEQUENCE [LARGE SCALE GENOMIC DNA]</scope>
</reference>
<gene>
    <name evidence="2" type="ORF">DCAF_LOCUS3594</name>
</gene>
<protein>
    <submittedName>
        <fullName evidence="2">Uncharacterized protein</fullName>
    </submittedName>
</protein>